<organism evidence="4 5">
    <name type="scientific">Acinetobacter kookii</name>
    <dbReference type="NCBI Taxonomy" id="1226327"/>
    <lineage>
        <taxon>Bacteria</taxon>
        <taxon>Pseudomonadati</taxon>
        <taxon>Pseudomonadota</taxon>
        <taxon>Gammaproteobacteria</taxon>
        <taxon>Moraxellales</taxon>
        <taxon>Moraxellaceae</taxon>
        <taxon>Acinetobacter</taxon>
    </lineage>
</organism>
<proteinExistence type="inferred from homology"/>
<dbReference type="PANTHER" id="PTHR10003">
    <property type="entry name" value="SUPEROXIDE DISMUTASE CU-ZN -RELATED"/>
    <property type="match status" value="1"/>
</dbReference>
<dbReference type="NCBIfam" id="NF007628">
    <property type="entry name" value="PRK10290.1"/>
    <property type="match status" value="1"/>
</dbReference>
<dbReference type="GO" id="GO:0004784">
    <property type="term" value="F:superoxide dismutase activity"/>
    <property type="evidence" value="ECO:0007669"/>
    <property type="project" value="UniProtKB-EC"/>
</dbReference>
<dbReference type="SUPFAM" id="SSF49329">
    <property type="entry name" value="Cu,Zn superoxide dismutase-like"/>
    <property type="match status" value="1"/>
</dbReference>
<keyword evidence="2" id="KW-0186">Copper</keyword>
<comment type="cofactor">
    <cofactor evidence="2">
        <name>Cu cation</name>
        <dbReference type="ChEBI" id="CHEBI:23378"/>
    </cofactor>
    <text evidence="2">Binds 1 copper ion per subunit.</text>
</comment>
<evidence type="ECO:0000256" key="1">
    <source>
        <dbReference type="ARBA" id="ARBA00010457"/>
    </source>
</evidence>
<protein>
    <recommendedName>
        <fullName evidence="2">Superoxide dismutase [Cu-Zn]</fullName>
        <ecNumber evidence="2">1.15.1.1</ecNumber>
    </recommendedName>
</protein>
<dbReference type="CDD" id="cd00305">
    <property type="entry name" value="Cu-Zn_Superoxide_Dismutase"/>
    <property type="match status" value="1"/>
</dbReference>
<comment type="catalytic activity">
    <reaction evidence="2">
        <text>2 superoxide + 2 H(+) = H2O2 + O2</text>
        <dbReference type="Rhea" id="RHEA:20696"/>
        <dbReference type="ChEBI" id="CHEBI:15378"/>
        <dbReference type="ChEBI" id="CHEBI:15379"/>
        <dbReference type="ChEBI" id="CHEBI:16240"/>
        <dbReference type="ChEBI" id="CHEBI:18421"/>
        <dbReference type="EC" id="1.15.1.1"/>
    </reaction>
</comment>
<accession>A0A1G6MEJ3</accession>
<dbReference type="EMBL" id="FMYO01000008">
    <property type="protein sequence ID" value="SDC53982.1"/>
    <property type="molecule type" value="Genomic_DNA"/>
</dbReference>
<dbReference type="Gene3D" id="2.60.40.200">
    <property type="entry name" value="Superoxide dismutase, copper/zinc binding domain"/>
    <property type="match status" value="1"/>
</dbReference>
<keyword evidence="2" id="KW-0862">Zinc</keyword>
<dbReference type="InterPro" id="IPR001424">
    <property type="entry name" value="SOD_Cu_Zn_dom"/>
</dbReference>
<dbReference type="EC" id="1.15.1.1" evidence="2"/>
<dbReference type="PROSITE" id="PS51257">
    <property type="entry name" value="PROKAR_LIPOPROTEIN"/>
    <property type="match status" value="1"/>
</dbReference>
<comment type="similarity">
    <text evidence="1 2">Belongs to the Cu-Zn superoxide dismutase family.</text>
</comment>
<evidence type="ECO:0000313" key="5">
    <source>
        <dbReference type="Proteomes" id="UP000243468"/>
    </source>
</evidence>
<dbReference type="AlphaFoldDB" id="A0A1G6MEJ3"/>
<feature type="domain" description="Superoxide dismutase copper/zinc binding" evidence="3">
    <location>
        <begin position="50"/>
        <end position="181"/>
    </location>
</feature>
<gene>
    <name evidence="4" type="ORF">SAMN05421732_10821</name>
</gene>
<dbReference type="GO" id="GO:0005507">
    <property type="term" value="F:copper ion binding"/>
    <property type="evidence" value="ECO:0007669"/>
    <property type="project" value="InterPro"/>
</dbReference>
<keyword evidence="2" id="KW-0479">Metal-binding</keyword>
<comment type="function">
    <text evidence="2">Destroys radicals which are normally produced within the cells and which are toxic to biological systems.</text>
</comment>
<dbReference type="InterPro" id="IPR024134">
    <property type="entry name" value="SOD_Cu/Zn_/chaperone"/>
</dbReference>
<dbReference type="STRING" id="1226327.SAMN05421732_10821"/>
<keyword evidence="5" id="KW-1185">Reference proteome</keyword>
<dbReference type="RefSeq" id="WP_228143294.1">
    <property type="nucleotide sequence ID" value="NZ_BAABKJ010000013.1"/>
</dbReference>
<comment type="cofactor">
    <cofactor evidence="2">
        <name>Zn(2+)</name>
        <dbReference type="ChEBI" id="CHEBI:29105"/>
    </cofactor>
    <text evidence="2">Binds 1 zinc ion per subunit.</text>
</comment>
<dbReference type="Pfam" id="PF00080">
    <property type="entry name" value="Sod_Cu"/>
    <property type="match status" value="1"/>
</dbReference>
<dbReference type="InterPro" id="IPR018152">
    <property type="entry name" value="SOD_Cu/Zn_BS"/>
</dbReference>
<dbReference type="Proteomes" id="UP000243468">
    <property type="component" value="Unassembled WGS sequence"/>
</dbReference>
<reference evidence="5" key="1">
    <citation type="submission" date="2016-09" db="EMBL/GenBank/DDBJ databases">
        <authorList>
            <person name="Varghese N."/>
            <person name="Submissions S."/>
        </authorList>
    </citation>
    <scope>NUCLEOTIDE SEQUENCE [LARGE SCALE GENOMIC DNA]</scope>
    <source>
        <strain evidence="5">ANC 4667</strain>
    </source>
</reference>
<dbReference type="PROSITE" id="PS00332">
    <property type="entry name" value="SOD_CU_ZN_2"/>
    <property type="match status" value="1"/>
</dbReference>
<keyword evidence="2" id="KW-0560">Oxidoreductase</keyword>
<evidence type="ECO:0000259" key="3">
    <source>
        <dbReference type="Pfam" id="PF00080"/>
    </source>
</evidence>
<evidence type="ECO:0000313" key="4">
    <source>
        <dbReference type="EMBL" id="SDC53982.1"/>
    </source>
</evidence>
<evidence type="ECO:0000256" key="2">
    <source>
        <dbReference type="RuleBase" id="RU000393"/>
    </source>
</evidence>
<sequence length="182" mass="18579">MKIPFKPLTIATLGAIFLAGCASPQPIDEHKAQHVTVNAVTAQGIGNKIGTVELLDSPSGLVINTDLSDLPPGPHGFHIHEKGLCGPAEKDGKMGAALAAGGHFNPNQAPHHGTPLTGHLGDLPLITVDASGKSQEKLVAPRLKLADVQGLAIMVHAGGDNYADEPKPLGGGGDRIACGVIQ</sequence>
<dbReference type="InterPro" id="IPR036423">
    <property type="entry name" value="SOD-like_Cu/Zn_dom_sf"/>
</dbReference>
<name>A0A1G6MEJ3_9GAMM</name>